<dbReference type="PANTHER" id="PTHR36503:SF3">
    <property type="entry name" value="BLR0126 PROTEIN"/>
    <property type="match status" value="1"/>
</dbReference>
<protein>
    <submittedName>
        <fullName evidence="2">Glyoxalase</fullName>
    </submittedName>
    <submittedName>
        <fullName evidence="3">Putative lyase</fullName>
    </submittedName>
</protein>
<proteinExistence type="predicted"/>
<dbReference type="OrthoDB" id="9796521at2"/>
<gene>
    <name evidence="3" type="ORF">BTBSAS_50137</name>
    <name evidence="2" type="ORF">CNY62_04995</name>
</gene>
<dbReference type="Pfam" id="PF00903">
    <property type="entry name" value="Glyoxalase"/>
    <property type="match status" value="1"/>
</dbReference>
<dbReference type="Proteomes" id="UP000243591">
    <property type="component" value="Chromosome"/>
</dbReference>
<dbReference type="GO" id="GO:0016829">
    <property type="term" value="F:lyase activity"/>
    <property type="evidence" value="ECO:0007669"/>
    <property type="project" value="UniProtKB-KW"/>
</dbReference>
<dbReference type="EMBL" id="CP023483">
    <property type="protein sequence ID" value="ATF25801.1"/>
    <property type="molecule type" value="Genomic_DNA"/>
</dbReference>
<organism evidence="2 4">
    <name type="scientific">Brochothrix thermosphacta</name>
    <name type="common">Microbacterium thermosphactum</name>
    <dbReference type="NCBI Taxonomy" id="2756"/>
    <lineage>
        <taxon>Bacteria</taxon>
        <taxon>Bacillati</taxon>
        <taxon>Bacillota</taxon>
        <taxon>Bacilli</taxon>
        <taxon>Bacillales</taxon>
        <taxon>Listeriaceae</taxon>
        <taxon>Brochothrix</taxon>
    </lineage>
</organism>
<feature type="domain" description="VOC" evidence="1">
    <location>
        <begin position="2"/>
        <end position="124"/>
    </location>
</feature>
<dbReference type="RefSeq" id="WP_029091089.1">
    <property type="nucleotide sequence ID" value="NZ_CBCPHX010000009.1"/>
</dbReference>
<name>A0A1D2KG62_BROTH</name>
<sequence length="126" mass="14404">MKLDMVGIIVKDMKASLAFYRALGFSFPDNAEKEAYVEVDQGGVRLSFNTEEMVTPLFGELEKPKGQRIELAFLCENVQELDRLYDNVIAKGYQGVREPWDAFWGQRYCILEDVDGNLISLFVPLE</sequence>
<dbReference type="PANTHER" id="PTHR36503">
    <property type="entry name" value="BLR2520 PROTEIN"/>
    <property type="match status" value="1"/>
</dbReference>
<evidence type="ECO:0000313" key="2">
    <source>
        <dbReference type="EMBL" id="ATF25801.1"/>
    </source>
</evidence>
<reference evidence="2 4" key="1">
    <citation type="submission" date="2017-09" db="EMBL/GenBank/DDBJ databases">
        <title>Complete Genome Sequences of Two Strains of the Meat Spoilage Bacterium Brochothrix thermosphacta Isolated from Ground Chicken.</title>
        <authorList>
            <person name="Paoli G.C."/>
            <person name="Wijey C."/>
            <person name="Chen C.-Y."/>
            <person name="Nguyen L."/>
            <person name="Yan X."/>
            <person name="Irwin P.L."/>
        </authorList>
    </citation>
    <scope>NUCLEOTIDE SEQUENCE [LARGE SCALE GENOMIC DNA]</scope>
    <source>
        <strain evidence="2 4">BI</strain>
    </source>
</reference>
<reference evidence="3" key="2">
    <citation type="submission" date="2018-04" db="EMBL/GenBank/DDBJ databases">
        <authorList>
            <person name="Go L.Y."/>
            <person name="Mitchell J.A."/>
        </authorList>
    </citation>
    <scope>NUCLEOTIDE SEQUENCE</scope>
    <source>
        <strain evidence="3">BSAS1 3</strain>
    </source>
</reference>
<dbReference type="KEGG" id="bths:CNY62_04995"/>
<dbReference type="STRING" id="2756.BFR44_06875"/>
<keyword evidence="3" id="KW-0456">Lyase</keyword>
<evidence type="ECO:0000259" key="1">
    <source>
        <dbReference type="PROSITE" id="PS51819"/>
    </source>
</evidence>
<evidence type="ECO:0000313" key="4">
    <source>
        <dbReference type="Proteomes" id="UP000243591"/>
    </source>
</evidence>
<accession>A0A1D2KG62</accession>
<dbReference type="AlphaFoldDB" id="A0A1D2KG62"/>
<dbReference type="EMBL" id="OUNC01000045">
    <property type="protein sequence ID" value="SPP29489.1"/>
    <property type="molecule type" value="Genomic_DNA"/>
</dbReference>
<dbReference type="InterPro" id="IPR037523">
    <property type="entry name" value="VOC_core"/>
</dbReference>
<dbReference type="InterPro" id="IPR004360">
    <property type="entry name" value="Glyas_Fos-R_dOase_dom"/>
</dbReference>
<keyword evidence="4" id="KW-1185">Reference proteome</keyword>
<evidence type="ECO:0000313" key="3">
    <source>
        <dbReference type="EMBL" id="SPP29489.1"/>
    </source>
</evidence>
<evidence type="ECO:0000313" key="5">
    <source>
        <dbReference type="Proteomes" id="UP000270190"/>
    </source>
</evidence>
<dbReference type="SUPFAM" id="SSF54593">
    <property type="entry name" value="Glyoxalase/Bleomycin resistance protein/Dihydroxybiphenyl dioxygenase"/>
    <property type="match status" value="1"/>
</dbReference>
<dbReference type="Proteomes" id="UP000270190">
    <property type="component" value="Unassembled WGS sequence"/>
</dbReference>
<dbReference type="InterPro" id="IPR029068">
    <property type="entry name" value="Glyas_Bleomycin-R_OHBP_Dase"/>
</dbReference>
<dbReference type="Gene3D" id="3.10.180.10">
    <property type="entry name" value="2,3-Dihydroxybiphenyl 1,2-Dioxygenase, domain 1"/>
    <property type="match status" value="1"/>
</dbReference>
<reference evidence="5" key="3">
    <citation type="submission" date="2018-04" db="EMBL/GenBank/DDBJ databases">
        <authorList>
            <person name="Illikoud N."/>
        </authorList>
    </citation>
    <scope>NUCLEOTIDE SEQUENCE [LARGE SCALE GENOMIC DNA]</scope>
</reference>
<dbReference type="PROSITE" id="PS51819">
    <property type="entry name" value="VOC"/>
    <property type="match status" value="1"/>
</dbReference>